<reference evidence="1 2" key="1">
    <citation type="submission" date="2024-01" db="EMBL/GenBank/DDBJ databases">
        <title>Genome assemblies of Stephania.</title>
        <authorList>
            <person name="Yang L."/>
        </authorList>
    </citation>
    <scope>NUCLEOTIDE SEQUENCE [LARGE SCALE GENOMIC DNA]</scope>
    <source>
        <strain evidence="1">QJT</strain>
        <tissue evidence="1">Leaf</tissue>
    </source>
</reference>
<comment type="caution">
    <text evidence="1">The sequence shown here is derived from an EMBL/GenBank/DDBJ whole genome shotgun (WGS) entry which is preliminary data.</text>
</comment>
<dbReference type="Proteomes" id="UP001417504">
    <property type="component" value="Unassembled WGS sequence"/>
</dbReference>
<sequence length="62" mass="6927">MVEGVNNGRCVEMETVGFEGLVLGRRNVQDCLGFRGAYSRLCSLFLLLLLRLPCLDHVCLNL</sequence>
<proteinExistence type="predicted"/>
<evidence type="ECO:0000313" key="1">
    <source>
        <dbReference type="EMBL" id="KAK9086000.1"/>
    </source>
</evidence>
<gene>
    <name evidence="1" type="ORF">Sjap_026411</name>
</gene>
<name>A0AAP0E634_9MAGN</name>
<accession>A0AAP0E634</accession>
<dbReference type="AlphaFoldDB" id="A0AAP0E634"/>
<evidence type="ECO:0000313" key="2">
    <source>
        <dbReference type="Proteomes" id="UP001417504"/>
    </source>
</evidence>
<organism evidence="1 2">
    <name type="scientific">Stephania japonica</name>
    <dbReference type="NCBI Taxonomy" id="461633"/>
    <lineage>
        <taxon>Eukaryota</taxon>
        <taxon>Viridiplantae</taxon>
        <taxon>Streptophyta</taxon>
        <taxon>Embryophyta</taxon>
        <taxon>Tracheophyta</taxon>
        <taxon>Spermatophyta</taxon>
        <taxon>Magnoliopsida</taxon>
        <taxon>Ranunculales</taxon>
        <taxon>Menispermaceae</taxon>
        <taxon>Menispermoideae</taxon>
        <taxon>Cissampelideae</taxon>
        <taxon>Stephania</taxon>
    </lineage>
</organism>
<keyword evidence="2" id="KW-1185">Reference proteome</keyword>
<protein>
    <submittedName>
        <fullName evidence="1">Uncharacterized protein</fullName>
    </submittedName>
</protein>
<dbReference type="EMBL" id="JBBNAE010000011">
    <property type="protein sequence ID" value="KAK9086000.1"/>
    <property type="molecule type" value="Genomic_DNA"/>
</dbReference>